<evidence type="ECO:0000313" key="2">
    <source>
        <dbReference type="EMBL" id="TXE35336.1"/>
    </source>
</evidence>
<accession>A0A5C7CJT4</accession>
<sequence>MTTRGSHRRSAEEYHRNRFAANGKTGRVGGPFSSLTKEEKTRFFLLCGHQPKINELIFPVCYPQLFANPAMA</sequence>
<organism evidence="2 3">
    <name type="scientific">Serratia marcescens</name>
    <dbReference type="NCBI Taxonomy" id="615"/>
    <lineage>
        <taxon>Bacteria</taxon>
        <taxon>Pseudomonadati</taxon>
        <taxon>Pseudomonadota</taxon>
        <taxon>Gammaproteobacteria</taxon>
        <taxon>Enterobacterales</taxon>
        <taxon>Yersiniaceae</taxon>
        <taxon>Serratia</taxon>
    </lineage>
</organism>
<gene>
    <name evidence="2" type="ORF">FOT62_09760</name>
</gene>
<evidence type="ECO:0000313" key="3">
    <source>
        <dbReference type="Proteomes" id="UP000321126"/>
    </source>
</evidence>
<evidence type="ECO:0000256" key="1">
    <source>
        <dbReference type="SAM" id="MobiDB-lite"/>
    </source>
</evidence>
<dbReference type="Proteomes" id="UP000321126">
    <property type="component" value="Unassembled WGS sequence"/>
</dbReference>
<dbReference type="EMBL" id="VOUQ01000003">
    <property type="protein sequence ID" value="TXE35336.1"/>
    <property type="molecule type" value="Genomic_DNA"/>
</dbReference>
<protein>
    <submittedName>
        <fullName evidence="2">Uncharacterized protein</fullName>
    </submittedName>
</protein>
<dbReference type="AlphaFoldDB" id="A0A5C7CJT4"/>
<reference evidence="2 3" key="1">
    <citation type="submission" date="2019-07" db="EMBL/GenBank/DDBJ databases">
        <title>Serratia strains were isolated from fresh produce.</title>
        <authorList>
            <person name="Cho G.-S."/>
            <person name="Stein M."/>
            <person name="Lee W."/>
            <person name="Suh S.H."/>
            <person name="Franz C.M.A.P."/>
        </authorList>
    </citation>
    <scope>NUCLEOTIDE SEQUENCE [LARGE SCALE GENOMIC DNA]</scope>
    <source>
        <strain evidence="2 3">S16</strain>
    </source>
</reference>
<name>A0A5C7CJT4_SERMA</name>
<dbReference type="RefSeq" id="WP_147881556.1">
    <property type="nucleotide sequence ID" value="NZ_JAIBLM010000059.1"/>
</dbReference>
<feature type="region of interest" description="Disordered" evidence="1">
    <location>
        <begin position="1"/>
        <end position="33"/>
    </location>
</feature>
<proteinExistence type="predicted"/>
<comment type="caution">
    <text evidence="2">The sequence shown here is derived from an EMBL/GenBank/DDBJ whole genome shotgun (WGS) entry which is preliminary data.</text>
</comment>